<keyword evidence="3" id="KW-1185">Reference proteome</keyword>
<evidence type="ECO:0000313" key="2">
    <source>
        <dbReference type="EMBL" id="KZT68867.1"/>
    </source>
</evidence>
<gene>
    <name evidence="2" type="ORF">DAEQUDRAFT_765876</name>
</gene>
<dbReference type="STRING" id="1314783.A0A165Q0U7"/>
<feature type="transmembrane region" description="Helical" evidence="1">
    <location>
        <begin position="45"/>
        <end position="65"/>
    </location>
</feature>
<keyword evidence="1" id="KW-0812">Transmembrane</keyword>
<name>A0A165Q0U7_9APHY</name>
<proteinExistence type="predicted"/>
<accession>A0A165Q0U7</accession>
<dbReference type="Proteomes" id="UP000076727">
    <property type="component" value="Unassembled WGS sequence"/>
</dbReference>
<dbReference type="EMBL" id="KV429062">
    <property type="protein sequence ID" value="KZT68867.1"/>
    <property type="molecule type" value="Genomic_DNA"/>
</dbReference>
<dbReference type="AlphaFoldDB" id="A0A165Q0U7"/>
<sequence>MSIDAFPGEKAPVDVVAASLEDGLPENKSEETKINAAETPPRKDAWLILIGGWLLLFTTFGYMNAFGVYKDVLTRAGTSSPSNISWMGST</sequence>
<protein>
    <recommendedName>
        <fullName evidence="4">Major facilitator superfamily (MFS) profile domain-containing protein</fullName>
    </recommendedName>
</protein>
<reference evidence="2 3" key="1">
    <citation type="journal article" date="2016" name="Mol. Biol. Evol.">
        <title>Comparative Genomics of Early-Diverging Mushroom-Forming Fungi Provides Insights into the Origins of Lignocellulose Decay Capabilities.</title>
        <authorList>
            <person name="Nagy L.G."/>
            <person name="Riley R."/>
            <person name="Tritt A."/>
            <person name="Adam C."/>
            <person name="Daum C."/>
            <person name="Floudas D."/>
            <person name="Sun H."/>
            <person name="Yadav J.S."/>
            <person name="Pangilinan J."/>
            <person name="Larsson K.H."/>
            <person name="Matsuura K."/>
            <person name="Barry K."/>
            <person name="Labutti K."/>
            <person name="Kuo R."/>
            <person name="Ohm R.A."/>
            <person name="Bhattacharya S.S."/>
            <person name="Shirouzu T."/>
            <person name="Yoshinaga Y."/>
            <person name="Martin F.M."/>
            <person name="Grigoriev I.V."/>
            <person name="Hibbett D.S."/>
        </authorList>
    </citation>
    <scope>NUCLEOTIDE SEQUENCE [LARGE SCALE GENOMIC DNA]</scope>
    <source>
        <strain evidence="2 3">L-15889</strain>
    </source>
</reference>
<organism evidence="2 3">
    <name type="scientific">Daedalea quercina L-15889</name>
    <dbReference type="NCBI Taxonomy" id="1314783"/>
    <lineage>
        <taxon>Eukaryota</taxon>
        <taxon>Fungi</taxon>
        <taxon>Dikarya</taxon>
        <taxon>Basidiomycota</taxon>
        <taxon>Agaricomycotina</taxon>
        <taxon>Agaricomycetes</taxon>
        <taxon>Polyporales</taxon>
        <taxon>Fomitopsis</taxon>
    </lineage>
</organism>
<keyword evidence="1" id="KW-0472">Membrane</keyword>
<keyword evidence="1" id="KW-1133">Transmembrane helix</keyword>
<evidence type="ECO:0000256" key="1">
    <source>
        <dbReference type="SAM" id="Phobius"/>
    </source>
</evidence>
<evidence type="ECO:0000313" key="3">
    <source>
        <dbReference type="Proteomes" id="UP000076727"/>
    </source>
</evidence>
<evidence type="ECO:0008006" key="4">
    <source>
        <dbReference type="Google" id="ProtNLM"/>
    </source>
</evidence>